<evidence type="ECO:0000256" key="4">
    <source>
        <dbReference type="ARBA" id="ARBA00022679"/>
    </source>
</evidence>
<accession>A0A2P6Q3D6</accession>
<dbReference type="CDD" id="cd00028">
    <property type="entry name" value="B_lectin"/>
    <property type="match status" value="1"/>
</dbReference>
<dbReference type="SMART" id="SM00473">
    <property type="entry name" value="PAN_AP"/>
    <property type="match status" value="1"/>
</dbReference>
<keyword evidence="16" id="KW-1133">Transmembrane helix</keyword>
<dbReference type="EC" id="2.7.11.1" evidence="15"/>
<keyword evidence="12" id="KW-0325">Glycoprotein</keyword>
<dbReference type="CDD" id="cd01098">
    <property type="entry name" value="PAN_AP_plant"/>
    <property type="match status" value="1"/>
</dbReference>
<dbReference type="Pfam" id="PF00954">
    <property type="entry name" value="S_locus_glycop"/>
    <property type="match status" value="1"/>
</dbReference>
<dbReference type="CDD" id="cd14066">
    <property type="entry name" value="STKc_IRAK"/>
    <property type="match status" value="1"/>
</dbReference>
<dbReference type="OrthoDB" id="1934880at2759"/>
<keyword evidence="3 15" id="KW-0723">Serine/threonine-protein kinase</keyword>
<evidence type="ECO:0000256" key="15">
    <source>
        <dbReference type="PIRNR" id="PIRNR000641"/>
    </source>
</evidence>
<keyword evidence="5 17" id="KW-0732">Signal</keyword>
<dbReference type="Pfam" id="PF08276">
    <property type="entry name" value="PAN_2"/>
    <property type="match status" value="1"/>
</dbReference>
<dbReference type="GO" id="GO:0005524">
    <property type="term" value="F:ATP binding"/>
    <property type="evidence" value="ECO:0007669"/>
    <property type="project" value="UniProtKB-KW"/>
</dbReference>
<dbReference type="InterPro" id="IPR008271">
    <property type="entry name" value="Ser/Thr_kinase_AS"/>
</dbReference>
<evidence type="ECO:0000259" key="19">
    <source>
        <dbReference type="PROSITE" id="PS50927"/>
    </source>
</evidence>
<keyword evidence="16" id="KW-0472">Membrane</keyword>
<keyword evidence="9 15" id="KW-0067">ATP-binding</keyword>
<dbReference type="PANTHER" id="PTHR27002">
    <property type="entry name" value="RECEPTOR-LIKE SERINE/THREONINE-PROTEIN KINASE SD1-8"/>
    <property type="match status" value="1"/>
</dbReference>
<dbReference type="GO" id="GO:0005886">
    <property type="term" value="C:plasma membrane"/>
    <property type="evidence" value="ECO:0007669"/>
    <property type="project" value="UniProtKB-SubCell"/>
</dbReference>
<dbReference type="FunFam" id="3.30.200.20:FF:000195">
    <property type="entry name" value="G-type lectin S-receptor-like serine/threonine-protein kinase"/>
    <property type="match status" value="1"/>
</dbReference>
<reference evidence="21 22" key="1">
    <citation type="journal article" date="2018" name="Nat. Genet.">
        <title>The Rosa genome provides new insights in the design of modern roses.</title>
        <authorList>
            <person name="Bendahmane M."/>
        </authorList>
    </citation>
    <scope>NUCLEOTIDE SEQUENCE [LARGE SCALE GENOMIC DNA]</scope>
    <source>
        <strain evidence="22">cv. Old Blush</strain>
    </source>
</reference>
<gene>
    <name evidence="21" type="ORF">RchiOBHm_Chr5g0005531</name>
</gene>
<evidence type="ECO:0000256" key="10">
    <source>
        <dbReference type="ARBA" id="ARBA00023157"/>
    </source>
</evidence>
<dbReference type="PROSITE" id="PS50948">
    <property type="entry name" value="PAN"/>
    <property type="match status" value="1"/>
</dbReference>
<comment type="catalytic activity">
    <reaction evidence="13 15">
        <text>L-threonyl-[protein] + ATP = O-phospho-L-threonyl-[protein] + ADP + H(+)</text>
        <dbReference type="Rhea" id="RHEA:46608"/>
        <dbReference type="Rhea" id="RHEA-COMP:11060"/>
        <dbReference type="Rhea" id="RHEA-COMP:11605"/>
        <dbReference type="ChEBI" id="CHEBI:15378"/>
        <dbReference type="ChEBI" id="CHEBI:30013"/>
        <dbReference type="ChEBI" id="CHEBI:30616"/>
        <dbReference type="ChEBI" id="CHEBI:61977"/>
        <dbReference type="ChEBI" id="CHEBI:456216"/>
        <dbReference type="EC" id="2.7.11.1"/>
    </reaction>
</comment>
<feature type="domain" description="Apple" evidence="20">
    <location>
        <begin position="356"/>
        <end position="451"/>
    </location>
</feature>
<dbReference type="GO" id="GO:0030246">
    <property type="term" value="F:carbohydrate binding"/>
    <property type="evidence" value="ECO:0007669"/>
    <property type="project" value="UniProtKB-KW"/>
</dbReference>
<evidence type="ECO:0000256" key="5">
    <source>
        <dbReference type="ARBA" id="ARBA00022729"/>
    </source>
</evidence>
<dbReference type="SMART" id="SM00220">
    <property type="entry name" value="S_TKc"/>
    <property type="match status" value="1"/>
</dbReference>
<dbReference type="GO" id="GO:0048544">
    <property type="term" value="P:recognition of pollen"/>
    <property type="evidence" value="ECO:0007669"/>
    <property type="project" value="InterPro"/>
</dbReference>
<keyword evidence="6" id="KW-0430">Lectin</keyword>
<evidence type="ECO:0000256" key="2">
    <source>
        <dbReference type="ARBA" id="ARBA00022475"/>
    </source>
</evidence>
<dbReference type="InterPro" id="IPR003609">
    <property type="entry name" value="Pan_app"/>
</dbReference>
<dbReference type="Gramene" id="PRQ28674">
    <property type="protein sequence ID" value="PRQ28674"/>
    <property type="gene ID" value="RchiOBHm_Chr5g0005531"/>
</dbReference>
<evidence type="ECO:0000256" key="7">
    <source>
        <dbReference type="ARBA" id="ARBA00022741"/>
    </source>
</evidence>
<name>A0A2P6Q3D6_ROSCH</name>
<keyword evidence="7 15" id="KW-0547">Nucleotide-binding</keyword>
<evidence type="ECO:0000256" key="6">
    <source>
        <dbReference type="ARBA" id="ARBA00022734"/>
    </source>
</evidence>
<dbReference type="Proteomes" id="UP000238479">
    <property type="component" value="Chromosome 5"/>
</dbReference>
<dbReference type="Gene3D" id="1.10.510.10">
    <property type="entry name" value="Transferase(Phosphotransferase) domain 1"/>
    <property type="match status" value="1"/>
</dbReference>
<dbReference type="GO" id="GO:0045087">
    <property type="term" value="P:innate immune response"/>
    <property type="evidence" value="ECO:0007669"/>
    <property type="project" value="UniProtKB-ARBA"/>
</dbReference>
<dbReference type="Pfam" id="PF01453">
    <property type="entry name" value="B_lectin"/>
    <property type="match status" value="1"/>
</dbReference>
<feature type="signal peptide" evidence="17">
    <location>
        <begin position="1"/>
        <end position="33"/>
    </location>
</feature>
<dbReference type="SMART" id="SM00108">
    <property type="entry name" value="B_lectin"/>
    <property type="match status" value="1"/>
</dbReference>
<dbReference type="GO" id="GO:0004674">
    <property type="term" value="F:protein serine/threonine kinase activity"/>
    <property type="evidence" value="ECO:0007669"/>
    <property type="project" value="UniProtKB-KW"/>
</dbReference>
<dbReference type="InterPro" id="IPR024171">
    <property type="entry name" value="SRK-like_kinase"/>
</dbReference>
<dbReference type="Gene3D" id="3.30.200.20">
    <property type="entry name" value="Phosphorylase Kinase, domain 1"/>
    <property type="match status" value="1"/>
</dbReference>
<sequence>MQMGIRTKNISALGSSRLFLFFFSSLLSQHCCAEVLYEINPSHSLSQGQTLVSPGRIFELGFFSPSDSANKYVGIWHKNILPRKVVWVANRERPLAVTGSLASLRISSNGSLELVDGKLNSVWSNNVTIQVSSSNTSSVAAVLSDDGNFVVKGAGESIWQSFDYPGDTMLPTQRLGYNTKSKKGRFLTAWKSESDPSSGIYTVEGGRAAETPAQVIIWINRSTPFWRSGPWDKSKFIGLPDMDDGYLSGFKGEENVEQGTQYFSYELFGNLAAYLDVSSQGKLKLMYARNGSNWSVYCDAQKNPCDIYGACGPYGVCNVSESPICKCLKGFVPKSDLEWSKGDWTSGCVRKTELFCERQTNKKSVPLQGTQDDNDDGFWKITRAKVPDYHQYITSLNLEDDFNDCKIQCLNNCSCLAYAHVNNIGCLVWSKDLIDIQEFSKGGVDIYIRLARKELGEEKPIKLIASLTAIGLVIILVAIVFGLHRLRANQKESIPSSRDTLRIYIGKHDPSELLIYDFDTLLTATDNFSVTNKLGQGGFGPVYKGMLQDGKEIAVKRLSSSSGQGIEEFKNEMLLISNLQHKNLVRMMGCCIKEDEKLLVYEFMPNKSLDTFLFDPMRRGELDWDRRFNIIQGVTRGLLYLHYDSYVKVIHRDLKVSNILLDGKMNPKISDFGLARIVEGSQCLENTQKVVGTRGYMSPEYAMGGIFSEKSDVYSFGVLVLEIISSKKNNNFFLYDQQLGFLAYAWNLWYEGRGLELVDEELGDSYSSSEVLKCVHIGLLCVQDNATDRPTMKDIGLMLSSEKDGSQPKRPVFTIQNSFFHPQLQYGHTNSSTNEATITVIEGR</sequence>
<comment type="similarity">
    <text evidence="15">Belongs to the protein kinase superfamily. Ser/Thr protein kinase family.</text>
</comment>
<evidence type="ECO:0000256" key="11">
    <source>
        <dbReference type="ARBA" id="ARBA00023170"/>
    </source>
</evidence>
<dbReference type="InterPro" id="IPR001480">
    <property type="entry name" value="Bulb-type_lectin_dom"/>
</dbReference>
<dbReference type="EMBL" id="PDCK01000043">
    <property type="protein sequence ID" value="PRQ28674.1"/>
    <property type="molecule type" value="Genomic_DNA"/>
</dbReference>
<dbReference type="SMR" id="A0A2P6Q3D6"/>
<dbReference type="InterPro" id="IPR000719">
    <property type="entry name" value="Prot_kinase_dom"/>
</dbReference>
<evidence type="ECO:0000256" key="9">
    <source>
        <dbReference type="ARBA" id="ARBA00022840"/>
    </source>
</evidence>
<dbReference type="PROSITE" id="PS50011">
    <property type="entry name" value="PROTEIN_KINASE_DOM"/>
    <property type="match status" value="1"/>
</dbReference>
<dbReference type="PROSITE" id="PS50927">
    <property type="entry name" value="BULB_LECTIN"/>
    <property type="match status" value="1"/>
</dbReference>
<evidence type="ECO:0000256" key="16">
    <source>
        <dbReference type="SAM" id="Phobius"/>
    </source>
</evidence>
<dbReference type="Pfam" id="PF07714">
    <property type="entry name" value="PK_Tyr_Ser-Thr"/>
    <property type="match status" value="1"/>
</dbReference>
<feature type="domain" description="Protein kinase" evidence="18">
    <location>
        <begin position="528"/>
        <end position="813"/>
    </location>
</feature>
<dbReference type="SUPFAM" id="SSF56112">
    <property type="entry name" value="Protein kinase-like (PK-like)"/>
    <property type="match status" value="1"/>
</dbReference>
<proteinExistence type="inferred from homology"/>
<evidence type="ECO:0000256" key="17">
    <source>
        <dbReference type="SAM" id="SignalP"/>
    </source>
</evidence>
<keyword evidence="4 15" id="KW-0808">Transferase</keyword>
<evidence type="ECO:0000256" key="14">
    <source>
        <dbReference type="ARBA" id="ARBA00048679"/>
    </source>
</evidence>
<dbReference type="InterPro" id="IPR036426">
    <property type="entry name" value="Bulb-type_lectin_dom_sf"/>
</dbReference>
<comment type="catalytic activity">
    <reaction evidence="14 15">
        <text>L-seryl-[protein] + ATP = O-phospho-L-seryl-[protein] + ADP + H(+)</text>
        <dbReference type="Rhea" id="RHEA:17989"/>
        <dbReference type="Rhea" id="RHEA-COMP:9863"/>
        <dbReference type="Rhea" id="RHEA-COMP:11604"/>
        <dbReference type="ChEBI" id="CHEBI:15378"/>
        <dbReference type="ChEBI" id="CHEBI:29999"/>
        <dbReference type="ChEBI" id="CHEBI:30616"/>
        <dbReference type="ChEBI" id="CHEBI:83421"/>
        <dbReference type="ChEBI" id="CHEBI:456216"/>
        <dbReference type="EC" id="2.7.11.1"/>
    </reaction>
</comment>
<dbReference type="PIRSF" id="PIRSF000641">
    <property type="entry name" value="SRK"/>
    <property type="match status" value="1"/>
</dbReference>
<keyword evidence="8 15" id="KW-0418">Kinase</keyword>
<evidence type="ECO:0000259" key="20">
    <source>
        <dbReference type="PROSITE" id="PS50948"/>
    </source>
</evidence>
<organism evidence="21 22">
    <name type="scientific">Rosa chinensis</name>
    <name type="common">China rose</name>
    <dbReference type="NCBI Taxonomy" id="74649"/>
    <lineage>
        <taxon>Eukaryota</taxon>
        <taxon>Viridiplantae</taxon>
        <taxon>Streptophyta</taxon>
        <taxon>Embryophyta</taxon>
        <taxon>Tracheophyta</taxon>
        <taxon>Spermatophyta</taxon>
        <taxon>Magnoliopsida</taxon>
        <taxon>eudicotyledons</taxon>
        <taxon>Gunneridae</taxon>
        <taxon>Pentapetalae</taxon>
        <taxon>rosids</taxon>
        <taxon>fabids</taxon>
        <taxon>Rosales</taxon>
        <taxon>Rosaceae</taxon>
        <taxon>Rosoideae</taxon>
        <taxon>Rosoideae incertae sedis</taxon>
        <taxon>Rosa</taxon>
    </lineage>
</organism>
<feature type="domain" description="Bulb-type lectin" evidence="19">
    <location>
        <begin position="36"/>
        <end position="164"/>
    </location>
</feature>
<keyword evidence="22" id="KW-1185">Reference proteome</keyword>
<feature type="transmembrane region" description="Helical" evidence="16">
    <location>
        <begin position="463"/>
        <end position="483"/>
    </location>
</feature>
<dbReference type="AlphaFoldDB" id="A0A2P6Q3D6"/>
<evidence type="ECO:0000313" key="22">
    <source>
        <dbReference type="Proteomes" id="UP000238479"/>
    </source>
</evidence>
<keyword evidence="2" id="KW-1003">Cell membrane</keyword>
<evidence type="ECO:0000256" key="3">
    <source>
        <dbReference type="ARBA" id="ARBA00022527"/>
    </source>
</evidence>
<comment type="caution">
    <text evidence="21">The sequence shown here is derived from an EMBL/GenBank/DDBJ whole genome shotgun (WGS) entry which is preliminary data.</text>
</comment>
<dbReference type="SUPFAM" id="SSF51110">
    <property type="entry name" value="alpha-D-mannose-specific plant lectins"/>
    <property type="match status" value="1"/>
</dbReference>
<evidence type="ECO:0000256" key="13">
    <source>
        <dbReference type="ARBA" id="ARBA00047899"/>
    </source>
</evidence>
<feature type="chain" id="PRO_5015170372" description="Receptor-like serine/threonine-protein kinase" evidence="17">
    <location>
        <begin position="34"/>
        <end position="844"/>
    </location>
</feature>
<keyword evidence="10" id="KW-1015">Disulfide bond</keyword>
<evidence type="ECO:0000256" key="1">
    <source>
        <dbReference type="ARBA" id="ARBA00004251"/>
    </source>
</evidence>
<dbReference type="PANTHER" id="PTHR27002:SF422">
    <property type="entry name" value="RECEPTOR-LIKE SERINE_THREONINE-PROTEIN KINASE"/>
    <property type="match status" value="1"/>
</dbReference>
<dbReference type="InterPro" id="IPR001245">
    <property type="entry name" value="Ser-Thr/Tyr_kinase_cat_dom"/>
</dbReference>
<comment type="subcellular location">
    <subcellularLocation>
        <location evidence="1">Cell membrane</location>
        <topology evidence="1">Single-pass type I membrane protein</topology>
    </subcellularLocation>
</comment>
<evidence type="ECO:0000259" key="18">
    <source>
        <dbReference type="PROSITE" id="PS50011"/>
    </source>
</evidence>
<dbReference type="Gene3D" id="2.90.10.10">
    <property type="entry name" value="Bulb-type lectin domain"/>
    <property type="match status" value="1"/>
</dbReference>
<evidence type="ECO:0000256" key="12">
    <source>
        <dbReference type="ARBA" id="ARBA00023180"/>
    </source>
</evidence>
<dbReference type="InterPro" id="IPR011009">
    <property type="entry name" value="Kinase-like_dom_sf"/>
</dbReference>
<evidence type="ECO:0000256" key="8">
    <source>
        <dbReference type="ARBA" id="ARBA00022777"/>
    </source>
</evidence>
<protein>
    <recommendedName>
        <fullName evidence="15">Receptor-like serine/threonine-protein kinase</fullName>
        <ecNumber evidence="15">2.7.11.1</ecNumber>
    </recommendedName>
</protein>
<evidence type="ECO:0000313" key="21">
    <source>
        <dbReference type="EMBL" id="PRQ28674.1"/>
    </source>
</evidence>
<keyword evidence="11" id="KW-0675">Receptor</keyword>
<dbReference type="GO" id="GO:0106310">
    <property type="term" value="F:protein serine kinase activity"/>
    <property type="evidence" value="ECO:0007669"/>
    <property type="project" value="RHEA"/>
</dbReference>
<dbReference type="InterPro" id="IPR000858">
    <property type="entry name" value="S_locus_glycoprot_dom"/>
</dbReference>
<dbReference type="FunFam" id="1.10.510.10:FF:000345">
    <property type="entry name" value="G-type lectin S-receptor-like serine/threonine-protein kinase"/>
    <property type="match status" value="1"/>
</dbReference>
<dbReference type="OMA" id="MQFYAGG"/>
<dbReference type="PROSITE" id="PS00108">
    <property type="entry name" value="PROTEIN_KINASE_ST"/>
    <property type="match status" value="1"/>
</dbReference>
<keyword evidence="16" id="KW-0812">Transmembrane</keyword>